<dbReference type="SUPFAM" id="SSF109854">
    <property type="entry name" value="DinB/YfiT-like putative metalloenzymes"/>
    <property type="match status" value="1"/>
</dbReference>
<gene>
    <name evidence="3" type="ordered locus">BATR1942_03850</name>
</gene>
<sequence>MSKTSHIVSHFLSHRNVTVELIEKISKEHYSYKPAETSMSAEEMAKHMLFSFYQFANVIKEGSPAPFQNPPEETETDLNVLAKSYTEKTAAILEDLTEEQMNKEIDLTAAFGRKVTGAALLQLAMEHEIHHKGNLFVYVREMGHTELPFYQQK</sequence>
<dbReference type="GeneID" id="92916455"/>
<protein>
    <recommendedName>
        <fullName evidence="5">DinB family protein</fullName>
    </recommendedName>
</protein>
<proteinExistence type="inferred from homology"/>
<evidence type="ECO:0008006" key="5">
    <source>
        <dbReference type="Google" id="ProtNLM"/>
    </source>
</evidence>
<evidence type="ECO:0000313" key="3">
    <source>
        <dbReference type="EMBL" id="ADP31724.1"/>
    </source>
</evidence>
<dbReference type="Pfam" id="PF05163">
    <property type="entry name" value="DinB"/>
    <property type="match status" value="1"/>
</dbReference>
<accession>A0ABN3Z924</accession>
<dbReference type="RefSeq" id="WP_003327477.1">
    <property type="nucleotide sequence ID" value="NC_014639.1"/>
</dbReference>
<reference evidence="3 4" key="1">
    <citation type="journal article" date="2011" name="Front. Microbiol.">
        <title>Genomic signatures of strain selection and enhancement in Bacillus atrophaeus var. globigii, a historical biowarfare simulant.</title>
        <authorList>
            <person name="Gibbons H.S."/>
            <person name="Broomall S.M."/>
            <person name="McNew L.A."/>
            <person name="Daligault H."/>
            <person name="Chapman C."/>
            <person name="Bruce D."/>
            <person name="Karavis M."/>
            <person name="Krepps M."/>
            <person name="McGregor P.A."/>
            <person name="Hong C."/>
            <person name="Park K.H."/>
            <person name="Akmal A."/>
            <person name="Feldman A."/>
            <person name="Lin J.S."/>
            <person name="Chang W.E."/>
            <person name="Higgs B.W."/>
            <person name="Demirev P."/>
            <person name="Lindquist J."/>
            <person name="Liem A."/>
            <person name="Fochler E."/>
            <person name="Read T.D."/>
            <person name="Tapia R."/>
            <person name="Johnson S."/>
            <person name="Bishop-Lilly K.A."/>
            <person name="Detter C."/>
            <person name="Han C."/>
            <person name="Sozhamannan S."/>
            <person name="Rosenzweig C.N."/>
            <person name="Skowronski E.W."/>
        </authorList>
    </citation>
    <scope>NUCLEOTIDE SEQUENCE [LARGE SCALE GENOMIC DNA]</scope>
    <source>
        <strain evidence="3 4">1942</strain>
    </source>
</reference>
<comment type="similarity">
    <text evidence="1">Belongs to the DinB family.</text>
</comment>
<dbReference type="InterPro" id="IPR007837">
    <property type="entry name" value="DinB"/>
</dbReference>
<organism evidence="3 4">
    <name type="scientific">Bacillus atrophaeus (strain 1942)</name>
    <dbReference type="NCBI Taxonomy" id="720555"/>
    <lineage>
        <taxon>Bacteria</taxon>
        <taxon>Bacillati</taxon>
        <taxon>Bacillota</taxon>
        <taxon>Bacilli</taxon>
        <taxon>Bacillales</taxon>
        <taxon>Bacillaceae</taxon>
        <taxon>Bacillus</taxon>
    </lineage>
</organism>
<dbReference type="InterPro" id="IPR034660">
    <property type="entry name" value="DinB/YfiT-like"/>
</dbReference>
<keyword evidence="4" id="KW-1185">Reference proteome</keyword>
<dbReference type="Gene3D" id="1.20.120.450">
    <property type="entry name" value="dinb family like domain"/>
    <property type="match status" value="1"/>
</dbReference>
<keyword evidence="2" id="KW-0479">Metal-binding</keyword>
<name>A0ABN3Z924_BACA1</name>
<dbReference type="Proteomes" id="UP000006867">
    <property type="component" value="Chromosome"/>
</dbReference>
<evidence type="ECO:0000256" key="2">
    <source>
        <dbReference type="ARBA" id="ARBA00022723"/>
    </source>
</evidence>
<evidence type="ECO:0000313" key="4">
    <source>
        <dbReference type="Proteomes" id="UP000006867"/>
    </source>
</evidence>
<evidence type="ECO:0000256" key="1">
    <source>
        <dbReference type="ARBA" id="ARBA00008635"/>
    </source>
</evidence>
<dbReference type="EMBL" id="CP002207">
    <property type="protein sequence ID" value="ADP31724.1"/>
    <property type="molecule type" value="Genomic_DNA"/>
</dbReference>